<evidence type="ECO:0000259" key="1">
    <source>
        <dbReference type="PROSITE" id="PS51644"/>
    </source>
</evidence>
<dbReference type="PROSITE" id="PS51644">
    <property type="entry name" value="HTH_OST"/>
    <property type="match status" value="1"/>
</dbReference>
<dbReference type="CDD" id="cd11297">
    <property type="entry name" value="PIN_LabA-like_N_1"/>
    <property type="match status" value="1"/>
</dbReference>
<proteinExistence type="predicted"/>
<accession>A0ABP9B5S0</accession>
<sequence>MDDRMRIALLIDADNAPAAKIDVVLAELARHGIANVRRAYGNWKSPNMQKWEQALHPNAIQPIQQFALSTGKNASDMAMVVDAMDLLHSGRFDAFAIVSSDADFTPLAMRLRAQNMRVFGFGEKKTPEPFVNACSTFLYIDEQPAGTKAAGEATDASAPLPPMPTAKLRQDTKLVNLLREAVEAEKEDDGWSSLSGVGQNINNRASFDQRNYGYVKLSALIEATELFETRRNGLHVFVRAKPKKTAKPNIEAKQG</sequence>
<dbReference type="PANTHER" id="PTHR35811:SF1">
    <property type="entry name" value="HTH OST-TYPE DOMAIN-CONTAINING PROTEIN"/>
    <property type="match status" value="1"/>
</dbReference>
<dbReference type="InterPro" id="IPR041966">
    <property type="entry name" value="LOTUS-like"/>
</dbReference>
<dbReference type="Gene3D" id="3.40.50.1010">
    <property type="entry name" value="5'-nuclease"/>
    <property type="match status" value="1"/>
</dbReference>
<organism evidence="2 3">
    <name type="scientific">Lysobacter hankyongensis</name>
    <dbReference type="NCBI Taxonomy" id="1176535"/>
    <lineage>
        <taxon>Bacteria</taxon>
        <taxon>Pseudomonadati</taxon>
        <taxon>Pseudomonadota</taxon>
        <taxon>Gammaproteobacteria</taxon>
        <taxon>Lysobacterales</taxon>
        <taxon>Lysobacteraceae</taxon>
        <taxon>Lysobacter</taxon>
    </lineage>
</organism>
<evidence type="ECO:0000313" key="3">
    <source>
        <dbReference type="Proteomes" id="UP001499959"/>
    </source>
</evidence>
<reference evidence="3" key="1">
    <citation type="journal article" date="2019" name="Int. J. Syst. Evol. Microbiol.">
        <title>The Global Catalogue of Microorganisms (GCM) 10K type strain sequencing project: providing services to taxonomists for standard genome sequencing and annotation.</title>
        <authorList>
            <consortium name="The Broad Institute Genomics Platform"/>
            <consortium name="The Broad Institute Genome Sequencing Center for Infectious Disease"/>
            <person name="Wu L."/>
            <person name="Ma J."/>
        </authorList>
    </citation>
    <scope>NUCLEOTIDE SEQUENCE [LARGE SCALE GENOMIC DNA]</scope>
    <source>
        <strain evidence="3">JCM 18204</strain>
    </source>
</reference>
<feature type="domain" description="HTH OST-type" evidence="1">
    <location>
        <begin position="170"/>
        <end position="242"/>
    </location>
</feature>
<dbReference type="Pfam" id="PF01936">
    <property type="entry name" value="NYN"/>
    <property type="match status" value="1"/>
</dbReference>
<dbReference type="Pfam" id="PF12872">
    <property type="entry name" value="OST-HTH"/>
    <property type="match status" value="1"/>
</dbReference>
<evidence type="ECO:0000313" key="2">
    <source>
        <dbReference type="EMBL" id="GAA4790834.1"/>
    </source>
</evidence>
<dbReference type="Gene3D" id="3.30.420.610">
    <property type="entry name" value="LOTUS domain-like"/>
    <property type="match status" value="1"/>
</dbReference>
<dbReference type="EMBL" id="BAABJE010000005">
    <property type="protein sequence ID" value="GAA4790834.1"/>
    <property type="molecule type" value="Genomic_DNA"/>
</dbReference>
<name>A0ABP9B5S0_9GAMM</name>
<dbReference type="InterPro" id="IPR025605">
    <property type="entry name" value="OST-HTH/LOTUS_dom"/>
</dbReference>
<gene>
    <name evidence="2" type="ORF">GCM10023307_15200</name>
</gene>
<dbReference type="Proteomes" id="UP001499959">
    <property type="component" value="Unassembled WGS sequence"/>
</dbReference>
<dbReference type="RefSeq" id="WP_345302707.1">
    <property type="nucleotide sequence ID" value="NZ_BAABJE010000005.1"/>
</dbReference>
<keyword evidence="3" id="KW-1185">Reference proteome</keyword>
<comment type="caution">
    <text evidence="2">The sequence shown here is derived from an EMBL/GenBank/DDBJ whole genome shotgun (WGS) entry which is preliminary data.</text>
</comment>
<dbReference type="InterPro" id="IPR021139">
    <property type="entry name" value="NYN"/>
</dbReference>
<dbReference type="CDD" id="cd10146">
    <property type="entry name" value="LabA_like_C"/>
    <property type="match status" value="1"/>
</dbReference>
<dbReference type="PANTHER" id="PTHR35811">
    <property type="entry name" value="SLR1870 PROTEIN"/>
    <property type="match status" value="1"/>
</dbReference>
<protein>
    <submittedName>
        <fullName evidence="2">NYN domain-containing protein</fullName>
    </submittedName>
</protein>